<dbReference type="KEGG" id="npy:NPRO_12140"/>
<dbReference type="AlphaFoldDB" id="A0A809R826"/>
<accession>A0A809R826</accession>
<protein>
    <submittedName>
        <fullName evidence="2">Uncharacterized protein</fullName>
    </submittedName>
</protein>
<gene>
    <name evidence="2" type="ORF">NPRO_12140</name>
</gene>
<dbReference type="EMBL" id="AP021858">
    <property type="protein sequence ID" value="BBO23619.1"/>
    <property type="molecule type" value="Genomic_DNA"/>
</dbReference>
<name>A0A809R826_9BACT</name>
<organism evidence="2 3">
    <name type="scientific">Candidatus Nitrosymbiomonas proteolyticus</name>
    <dbReference type="NCBI Taxonomy" id="2608984"/>
    <lineage>
        <taxon>Bacteria</taxon>
        <taxon>Bacillati</taxon>
        <taxon>Armatimonadota</taxon>
        <taxon>Armatimonadota incertae sedis</taxon>
        <taxon>Candidatus Nitrosymbiomonas</taxon>
    </lineage>
</organism>
<evidence type="ECO:0000256" key="1">
    <source>
        <dbReference type="SAM" id="SignalP"/>
    </source>
</evidence>
<reference evidence="2" key="1">
    <citation type="journal article" name="DNA Res.">
        <title>The physiological potential of anammox bacteria as revealed by their core genome structure.</title>
        <authorList>
            <person name="Okubo T."/>
            <person name="Toyoda A."/>
            <person name="Fukuhara K."/>
            <person name="Uchiyama I."/>
            <person name="Harigaya Y."/>
            <person name="Kuroiwa M."/>
            <person name="Suzuki T."/>
            <person name="Murakami Y."/>
            <person name="Suwa Y."/>
            <person name="Takami H."/>
        </authorList>
    </citation>
    <scope>NUCLEOTIDE SEQUENCE</scope>
    <source>
        <strain evidence="2">317325-2</strain>
    </source>
</reference>
<evidence type="ECO:0000313" key="3">
    <source>
        <dbReference type="Proteomes" id="UP000662873"/>
    </source>
</evidence>
<sequence length="298" mass="30824">MRLAIGLGIVLLAATTLAQDGVFVDKRNNMSVKNWTSFVIHRVSDSLVEFKGEGKPLQAEWAGQRIELRTNSLSGSASVQAEGLLTLISADLQGAVWARQKLPSAQGASAVQSVEVEAGSATYLAQSFTWTLKSAVALRQSDPAAGVSFSAKGNSGSAALAAPNAAKPARFGMTQFELKGGVTFQWTRKEVKEGQAQTSTLKGSTDHLVFENAKGTLTLRGNVSLDGDSPALLGAVSASVATLTLDAEGNVTKIEFEGSPGKTVLKPPPGTETRVAATALLLGFGVALGTAARGGRTP</sequence>
<proteinExistence type="predicted"/>
<keyword evidence="1" id="KW-0732">Signal</keyword>
<feature type="signal peptide" evidence="1">
    <location>
        <begin position="1"/>
        <end position="18"/>
    </location>
</feature>
<feature type="chain" id="PRO_5035222496" evidence="1">
    <location>
        <begin position="19"/>
        <end position="298"/>
    </location>
</feature>
<evidence type="ECO:0000313" key="2">
    <source>
        <dbReference type="EMBL" id="BBO23619.1"/>
    </source>
</evidence>
<dbReference type="Proteomes" id="UP000662873">
    <property type="component" value="Chromosome"/>
</dbReference>